<evidence type="ECO:0000256" key="10">
    <source>
        <dbReference type="PROSITE-ProRule" id="PRU00108"/>
    </source>
</evidence>
<evidence type="ECO:0000259" key="15">
    <source>
        <dbReference type="PROSITE" id="PS50157"/>
    </source>
</evidence>
<dbReference type="PROSITE" id="PS50157">
    <property type="entry name" value="ZINC_FINGER_C2H2_2"/>
    <property type="match status" value="6"/>
</dbReference>
<dbReference type="FunFam" id="3.30.160.60:FF:000013">
    <property type="entry name" value="Putative zinc finger E-box-binding homeobox 2"/>
    <property type="match status" value="1"/>
</dbReference>
<feature type="domain" description="C2H2-type" evidence="15">
    <location>
        <begin position="610"/>
        <end position="637"/>
    </location>
</feature>
<accession>A0AA88IRS3</accession>
<dbReference type="PANTHER" id="PTHR16515">
    <property type="entry name" value="PR DOMAIN ZINC FINGER PROTEIN"/>
    <property type="match status" value="1"/>
</dbReference>
<evidence type="ECO:0000256" key="3">
    <source>
        <dbReference type="ARBA" id="ARBA00022737"/>
    </source>
</evidence>
<dbReference type="InterPro" id="IPR050331">
    <property type="entry name" value="Zinc_finger"/>
</dbReference>
<dbReference type="GO" id="GO:0008270">
    <property type="term" value="F:zinc ion binding"/>
    <property type="evidence" value="ECO:0007669"/>
    <property type="project" value="UniProtKB-KW"/>
</dbReference>
<dbReference type="GO" id="GO:0003677">
    <property type="term" value="F:DNA binding"/>
    <property type="evidence" value="ECO:0007669"/>
    <property type="project" value="UniProtKB-UniRule"/>
</dbReference>
<dbReference type="Gene3D" id="3.30.160.60">
    <property type="entry name" value="Classic Zinc Finger"/>
    <property type="match status" value="4"/>
</dbReference>
<dbReference type="Pfam" id="PF00046">
    <property type="entry name" value="Homeodomain"/>
    <property type="match status" value="1"/>
</dbReference>
<evidence type="ECO:0000313" key="16">
    <source>
        <dbReference type="EMBL" id="KAK2725612.1"/>
    </source>
</evidence>
<feature type="domain" description="C2H2-type" evidence="15">
    <location>
        <begin position="152"/>
        <end position="189"/>
    </location>
</feature>
<dbReference type="SUPFAM" id="SSF57667">
    <property type="entry name" value="beta-beta-alpha zinc fingers"/>
    <property type="match status" value="3"/>
</dbReference>
<dbReference type="InterPro" id="IPR013087">
    <property type="entry name" value="Znf_C2H2_type"/>
</dbReference>
<dbReference type="GO" id="GO:0005634">
    <property type="term" value="C:nucleus"/>
    <property type="evidence" value="ECO:0007669"/>
    <property type="project" value="UniProtKB-SubCell"/>
</dbReference>
<evidence type="ECO:0000256" key="4">
    <source>
        <dbReference type="ARBA" id="ARBA00022771"/>
    </source>
</evidence>
<feature type="domain" description="Homeobox" evidence="14">
    <location>
        <begin position="401"/>
        <end position="461"/>
    </location>
</feature>
<keyword evidence="2" id="KW-0479">Metal-binding</keyword>
<feature type="region of interest" description="Disordered" evidence="13">
    <location>
        <begin position="822"/>
        <end position="848"/>
    </location>
</feature>
<evidence type="ECO:0000256" key="1">
    <source>
        <dbReference type="ARBA" id="ARBA00004123"/>
    </source>
</evidence>
<dbReference type="EMBL" id="JAVRJZ010000002">
    <property type="protein sequence ID" value="KAK2725612.1"/>
    <property type="molecule type" value="Genomic_DNA"/>
</dbReference>
<evidence type="ECO:0000256" key="7">
    <source>
        <dbReference type="ARBA" id="ARBA00023155"/>
    </source>
</evidence>
<keyword evidence="12" id="KW-0175">Coiled coil</keyword>
<dbReference type="InterPro" id="IPR009057">
    <property type="entry name" value="Homeodomain-like_sf"/>
</dbReference>
<organism evidence="16 17">
    <name type="scientific">Artemia franciscana</name>
    <name type="common">Brine shrimp</name>
    <name type="synonym">Artemia sanfranciscana</name>
    <dbReference type="NCBI Taxonomy" id="6661"/>
    <lineage>
        <taxon>Eukaryota</taxon>
        <taxon>Metazoa</taxon>
        <taxon>Ecdysozoa</taxon>
        <taxon>Arthropoda</taxon>
        <taxon>Crustacea</taxon>
        <taxon>Branchiopoda</taxon>
        <taxon>Anostraca</taxon>
        <taxon>Artemiidae</taxon>
        <taxon>Artemia</taxon>
    </lineage>
</organism>
<evidence type="ECO:0008006" key="18">
    <source>
        <dbReference type="Google" id="ProtNLM"/>
    </source>
</evidence>
<protein>
    <recommendedName>
        <fullName evidence="18">Zinc finger protein 1</fullName>
    </recommendedName>
</protein>
<dbReference type="PANTHER" id="PTHR16515:SF49">
    <property type="entry name" value="GASTRULA ZINC FINGER PROTEIN XLCGF49.1-LIKE-RELATED"/>
    <property type="match status" value="1"/>
</dbReference>
<feature type="domain" description="C2H2-type" evidence="15">
    <location>
        <begin position="93"/>
        <end position="120"/>
    </location>
</feature>
<evidence type="ECO:0000256" key="11">
    <source>
        <dbReference type="RuleBase" id="RU000682"/>
    </source>
</evidence>
<evidence type="ECO:0000256" key="9">
    <source>
        <dbReference type="PROSITE-ProRule" id="PRU00042"/>
    </source>
</evidence>
<feature type="compositionally biased region" description="Basic and acidic residues" evidence="13">
    <location>
        <begin position="987"/>
        <end position="1008"/>
    </location>
</feature>
<dbReference type="AlphaFoldDB" id="A0AA88IRS3"/>
<feature type="domain" description="C2H2-type" evidence="15">
    <location>
        <begin position="190"/>
        <end position="209"/>
    </location>
</feature>
<evidence type="ECO:0000259" key="14">
    <source>
        <dbReference type="PROSITE" id="PS50071"/>
    </source>
</evidence>
<keyword evidence="7 10" id="KW-0371">Homeobox</keyword>
<dbReference type="Pfam" id="PF13894">
    <property type="entry name" value="zf-C2H2_4"/>
    <property type="match status" value="1"/>
</dbReference>
<evidence type="ECO:0000256" key="5">
    <source>
        <dbReference type="ARBA" id="ARBA00022833"/>
    </source>
</evidence>
<reference evidence="16" key="1">
    <citation type="submission" date="2023-07" db="EMBL/GenBank/DDBJ databases">
        <title>Chromosome-level genome assembly of Artemia franciscana.</title>
        <authorList>
            <person name="Jo E."/>
        </authorList>
    </citation>
    <scope>NUCLEOTIDE SEQUENCE</scope>
    <source>
        <tissue evidence="16">Whole body</tissue>
    </source>
</reference>
<dbReference type="PROSITE" id="PS50071">
    <property type="entry name" value="HOMEOBOX_2"/>
    <property type="match status" value="1"/>
</dbReference>
<keyword evidence="5" id="KW-0862">Zinc</keyword>
<comment type="caution">
    <text evidence="16">The sequence shown here is derived from an EMBL/GenBank/DDBJ whole genome shotgun (WGS) entry which is preliminary data.</text>
</comment>
<comment type="subcellular location">
    <subcellularLocation>
        <location evidence="1 10 11">Nucleus</location>
    </subcellularLocation>
</comment>
<dbReference type="CDD" id="cd00086">
    <property type="entry name" value="homeodomain"/>
    <property type="match status" value="1"/>
</dbReference>
<dbReference type="PROSITE" id="PS00028">
    <property type="entry name" value="ZINC_FINGER_C2H2_1"/>
    <property type="match status" value="4"/>
</dbReference>
<feature type="region of interest" description="Disordered" evidence="13">
    <location>
        <begin position="984"/>
        <end position="1060"/>
    </location>
</feature>
<keyword evidence="8 10" id="KW-0539">Nucleus</keyword>
<evidence type="ECO:0000256" key="12">
    <source>
        <dbReference type="SAM" id="Coils"/>
    </source>
</evidence>
<proteinExistence type="predicted"/>
<evidence type="ECO:0000256" key="6">
    <source>
        <dbReference type="ARBA" id="ARBA00023125"/>
    </source>
</evidence>
<evidence type="ECO:0000256" key="13">
    <source>
        <dbReference type="SAM" id="MobiDB-lite"/>
    </source>
</evidence>
<feature type="compositionally biased region" description="Polar residues" evidence="13">
    <location>
        <begin position="1011"/>
        <end position="1020"/>
    </location>
</feature>
<name>A0AA88IRS3_ARTSF</name>
<dbReference type="SMART" id="SM00389">
    <property type="entry name" value="HOX"/>
    <property type="match status" value="1"/>
</dbReference>
<keyword evidence="4 9" id="KW-0863">Zinc-finger</keyword>
<feature type="domain" description="C2H2-type" evidence="15">
    <location>
        <begin position="52"/>
        <end position="79"/>
    </location>
</feature>
<dbReference type="InterPro" id="IPR001356">
    <property type="entry name" value="HD"/>
</dbReference>
<evidence type="ECO:0000256" key="2">
    <source>
        <dbReference type="ARBA" id="ARBA00022723"/>
    </source>
</evidence>
<evidence type="ECO:0000313" key="17">
    <source>
        <dbReference type="Proteomes" id="UP001187531"/>
    </source>
</evidence>
<dbReference type="SUPFAM" id="SSF46689">
    <property type="entry name" value="Homeodomain-like"/>
    <property type="match status" value="1"/>
</dbReference>
<dbReference type="SMART" id="SM00355">
    <property type="entry name" value="ZnF_C2H2"/>
    <property type="match status" value="6"/>
</dbReference>
<feature type="DNA-binding region" description="Homeobox" evidence="10">
    <location>
        <begin position="403"/>
        <end position="462"/>
    </location>
</feature>
<dbReference type="Gene3D" id="1.10.10.60">
    <property type="entry name" value="Homeodomain-like"/>
    <property type="match status" value="1"/>
</dbReference>
<dbReference type="Proteomes" id="UP001187531">
    <property type="component" value="Unassembled WGS sequence"/>
</dbReference>
<keyword evidence="17" id="KW-1185">Reference proteome</keyword>
<feature type="coiled-coil region" evidence="12">
    <location>
        <begin position="899"/>
        <end position="926"/>
    </location>
</feature>
<feature type="domain" description="C2H2-type" evidence="15">
    <location>
        <begin position="121"/>
        <end position="148"/>
    </location>
</feature>
<dbReference type="Pfam" id="PF00096">
    <property type="entry name" value="zf-C2H2"/>
    <property type="match status" value="3"/>
</dbReference>
<feature type="compositionally biased region" description="Polar residues" evidence="13">
    <location>
        <begin position="829"/>
        <end position="847"/>
    </location>
</feature>
<sequence>MVLCAETSNMDLALKNTTAEQRQAYSYRLWSLAQTWPGALNLNEEIPTEYFVKCYQCNKGFPGLSALRTHLKVFHGEKGDFSEKSDVRKERKYSCFQCGMKFGDKDSLERHELSHAPNSQVNCNICHKNFANVYRLQRHMISHDESAGLRKFKCNYCEKAFKFKHHLKSSDFTTFIVQEHIRIHSGEKPFECPNCGKRFSHSGSYSSHMTSKKCLVVSLRGSRIRNASEEMIDSRATPRLLPTPSVLPSIDKSNDLKDNNSNMKHLFMYTKPYPYQIEYNIPAPALGADPNAAAFHQFLIASQLQRAALQQSAFLRSFSEQTKEVEQPSLINCSQCSSQFEAYEQYRVHSCCAKTSKDLNAEHNIEGKETSRSSSIDDSDDDEPLLIVADGTESDCSQSQPVKERSRSVITEEQACILRKHYSIDSRPRKETVYKLADELKFPPRVVQVWFQNARARDRRDLRQVTIPSSVTTTNPVPVEERIVDFDMPLDLSMKRLPHENTSVGFRSPLPYDEEEEMQTEAIISPDEPLSLVVKETVPAIIEAQTQMVDDSRLSLKPFSERSEEEETYTLDICLQTSVSSGSPLSPKKYSYSLHSPAGKPRLEEPEGNFGCDQCDKTFAKQSSLARHKYEHSGAYYVDILKKSRAELAKKCSGELHRWILFHHDNAPVRSSPIAKEDVRKLGGSCGNIHLKVWIYIHVAFSILQKLNEHLGDMAATIKPLIRLSTNSEQVAKHTRLLKKGVNALLPEHYKKFYLGWKSGQEEPVHFISEQGRWKKNPETGEMNLIDEVFNSEEDYFNDNMAFVPETPVSLTGTHLNNAFKTGQRKQKCNQSPEPTGNLHNISTKDTPPQDLKSVLALKFKREMLVALANENIYPEDPIKKKEVITKYERFVVPLLEEKKEASEREKRFKESYDRLNEELRNSAKRHSDVVFQLNNKIQVLNDRFEEISRFNRSKPYFNTSRASSHRKDLGIKIEKEKQKIPANNEFNKDKHSLEHTPTRSRDNEYKQRGNMCNMSRNSYNFNTGRGGNRNRGGGHRQHEKLDANLLSNSSISEGKPCYP</sequence>
<feature type="region of interest" description="Disordered" evidence="13">
    <location>
        <begin position="363"/>
        <end position="383"/>
    </location>
</feature>
<dbReference type="InterPro" id="IPR036236">
    <property type="entry name" value="Znf_C2H2_sf"/>
</dbReference>
<keyword evidence="6 10" id="KW-0238">DNA-binding</keyword>
<dbReference type="GO" id="GO:0000122">
    <property type="term" value="P:negative regulation of transcription by RNA polymerase II"/>
    <property type="evidence" value="ECO:0007669"/>
    <property type="project" value="UniProtKB-ARBA"/>
</dbReference>
<evidence type="ECO:0000256" key="8">
    <source>
        <dbReference type="ARBA" id="ARBA00023242"/>
    </source>
</evidence>
<dbReference type="FunFam" id="3.30.160.60:FF:000744">
    <property type="entry name" value="zinc finger E-box-binding homeobox 1"/>
    <property type="match status" value="1"/>
</dbReference>
<keyword evidence="3" id="KW-0677">Repeat</keyword>
<gene>
    <name evidence="16" type="ORF">QYM36_000196</name>
</gene>